<reference evidence="2 3" key="1">
    <citation type="journal article" date="2024" name="Nat. Commun.">
        <title>Phylogenomics reveals the evolutionary origins of lichenization in chlorophyte algae.</title>
        <authorList>
            <person name="Puginier C."/>
            <person name="Libourel C."/>
            <person name="Otte J."/>
            <person name="Skaloud P."/>
            <person name="Haon M."/>
            <person name="Grisel S."/>
            <person name="Petersen M."/>
            <person name="Berrin J.G."/>
            <person name="Delaux P.M."/>
            <person name="Dal Grande F."/>
            <person name="Keller J."/>
        </authorList>
    </citation>
    <scope>NUCLEOTIDE SEQUENCE [LARGE SCALE GENOMIC DNA]</scope>
    <source>
        <strain evidence="2 3">SAG 2043</strain>
    </source>
</reference>
<name>A0AAW1Q289_9CHLO</name>
<feature type="region of interest" description="Disordered" evidence="1">
    <location>
        <begin position="88"/>
        <end position="135"/>
    </location>
</feature>
<feature type="region of interest" description="Disordered" evidence="1">
    <location>
        <begin position="182"/>
        <end position="221"/>
    </location>
</feature>
<keyword evidence="3" id="KW-1185">Reference proteome</keyword>
<feature type="compositionally biased region" description="Polar residues" evidence="1">
    <location>
        <begin position="24"/>
        <end position="38"/>
    </location>
</feature>
<comment type="caution">
    <text evidence="2">The sequence shown here is derived from an EMBL/GenBank/DDBJ whole genome shotgun (WGS) entry which is preliminary data.</text>
</comment>
<evidence type="ECO:0000256" key="1">
    <source>
        <dbReference type="SAM" id="MobiDB-lite"/>
    </source>
</evidence>
<dbReference type="EMBL" id="JALJOR010000007">
    <property type="protein sequence ID" value="KAK9814437.1"/>
    <property type="molecule type" value="Genomic_DNA"/>
</dbReference>
<sequence length="238" mass="25288">MRVQTPASRPRICRNEVKSLLESSFQPASEELGSTSLLSPVRANSRLRGQLGSQKMVTPVRRSTRGLTPAKPTIASILEETDFAYAPNDLLRRSTRPRSATPTSPDASDEATAAADSDDSASETAGGGPERSTPMAGSQLVAATLQAAGDASVPPQEHEFNELTNMMAELAVQQAELSAPSTKAAKGRRLMGKPAGTPKGGSLTPELTPKGSDSRRKSRSRILWRIRSQDLGRRALGV</sequence>
<evidence type="ECO:0000313" key="3">
    <source>
        <dbReference type="Proteomes" id="UP001489004"/>
    </source>
</evidence>
<gene>
    <name evidence="2" type="ORF">WJX72_005886</name>
</gene>
<evidence type="ECO:0000313" key="2">
    <source>
        <dbReference type="EMBL" id="KAK9814437.1"/>
    </source>
</evidence>
<feature type="region of interest" description="Disordered" evidence="1">
    <location>
        <begin position="24"/>
        <end position="67"/>
    </location>
</feature>
<feature type="compositionally biased region" description="Low complexity" evidence="1">
    <location>
        <begin position="97"/>
        <end position="115"/>
    </location>
</feature>
<accession>A0AAW1Q289</accession>
<protein>
    <submittedName>
        <fullName evidence="2">Uncharacterized protein</fullName>
    </submittedName>
</protein>
<organism evidence="2 3">
    <name type="scientific">[Myrmecia] bisecta</name>
    <dbReference type="NCBI Taxonomy" id="41462"/>
    <lineage>
        <taxon>Eukaryota</taxon>
        <taxon>Viridiplantae</taxon>
        <taxon>Chlorophyta</taxon>
        <taxon>core chlorophytes</taxon>
        <taxon>Trebouxiophyceae</taxon>
        <taxon>Trebouxiales</taxon>
        <taxon>Trebouxiaceae</taxon>
        <taxon>Myrmecia</taxon>
    </lineage>
</organism>
<dbReference type="Proteomes" id="UP001489004">
    <property type="component" value="Unassembled WGS sequence"/>
</dbReference>
<proteinExistence type="predicted"/>
<dbReference type="AlphaFoldDB" id="A0AAW1Q289"/>